<name>A0A9J5WK99_SOLCO</name>
<keyword evidence="1" id="KW-0479">Metal-binding</keyword>
<dbReference type="SMART" id="SM00343">
    <property type="entry name" value="ZnF_C2HC"/>
    <property type="match status" value="2"/>
</dbReference>
<dbReference type="GO" id="GO:0003676">
    <property type="term" value="F:nucleic acid binding"/>
    <property type="evidence" value="ECO:0007669"/>
    <property type="project" value="InterPro"/>
</dbReference>
<dbReference type="GO" id="GO:0008270">
    <property type="term" value="F:zinc ion binding"/>
    <property type="evidence" value="ECO:0007669"/>
    <property type="project" value="UniProtKB-KW"/>
</dbReference>
<dbReference type="EMBL" id="JACXVP010000011">
    <property type="protein sequence ID" value="KAG5575620.1"/>
    <property type="molecule type" value="Genomic_DNA"/>
</dbReference>
<comment type="caution">
    <text evidence="3">The sequence shown here is derived from an EMBL/GenBank/DDBJ whole genome shotgun (WGS) entry which is preliminary data.</text>
</comment>
<accession>A0A9J5WK99</accession>
<protein>
    <recommendedName>
        <fullName evidence="2">CCHC-type domain-containing protein</fullName>
    </recommendedName>
</protein>
<evidence type="ECO:0000313" key="3">
    <source>
        <dbReference type="EMBL" id="KAG5575620.1"/>
    </source>
</evidence>
<reference evidence="3 4" key="1">
    <citation type="submission" date="2020-09" db="EMBL/GenBank/DDBJ databases">
        <title>De no assembly of potato wild relative species, Solanum commersonii.</title>
        <authorList>
            <person name="Cho K."/>
        </authorList>
    </citation>
    <scope>NUCLEOTIDE SEQUENCE [LARGE SCALE GENOMIC DNA]</scope>
    <source>
        <strain evidence="3">LZ3.2</strain>
        <tissue evidence="3">Leaf</tissue>
    </source>
</reference>
<dbReference type="AlphaFoldDB" id="A0A9J5WK99"/>
<keyword evidence="4" id="KW-1185">Reference proteome</keyword>
<feature type="domain" description="CCHC-type" evidence="2">
    <location>
        <begin position="60"/>
        <end position="75"/>
    </location>
</feature>
<proteinExistence type="predicted"/>
<evidence type="ECO:0000256" key="1">
    <source>
        <dbReference type="PROSITE-ProRule" id="PRU00047"/>
    </source>
</evidence>
<dbReference type="Proteomes" id="UP000824120">
    <property type="component" value="Chromosome 11"/>
</dbReference>
<gene>
    <name evidence="3" type="ORF">H5410_055754</name>
</gene>
<dbReference type="Gene3D" id="4.10.60.10">
    <property type="entry name" value="Zinc finger, CCHC-type"/>
    <property type="match status" value="1"/>
</dbReference>
<dbReference type="SUPFAM" id="SSF57756">
    <property type="entry name" value="Retrovirus zinc finger-like domains"/>
    <property type="match status" value="1"/>
</dbReference>
<evidence type="ECO:0000259" key="2">
    <source>
        <dbReference type="PROSITE" id="PS50158"/>
    </source>
</evidence>
<sequence length="145" mass="16438">MSTARLNEVLGERQRTRMVQFLMKLRPEFESIRGSLLNREVTHALDVVLAARNTKRSVQCYECINFGHIVANCPKKKKNCAYCKIIGHHILDCRRCPNHLRPAHQAYHTDVTKSVGSFPFGHDLKRLIRDSIAAALPETISSALS</sequence>
<dbReference type="PROSITE" id="PS50158">
    <property type="entry name" value="ZF_CCHC"/>
    <property type="match status" value="1"/>
</dbReference>
<keyword evidence="1" id="KW-0863">Zinc-finger</keyword>
<evidence type="ECO:0000313" key="4">
    <source>
        <dbReference type="Proteomes" id="UP000824120"/>
    </source>
</evidence>
<feature type="non-terminal residue" evidence="3">
    <location>
        <position position="1"/>
    </location>
</feature>
<dbReference type="InterPro" id="IPR036875">
    <property type="entry name" value="Znf_CCHC_sf"/>
</dbReference>
<keyword evidence="1" id="KW-0862">Zinc</keyword>
<dbReference type="OrthoDB" id="1706811at2759"/>
<dbReference type="InterPro" id="IPR001878">
    <property type="entry name" value="Znf_CCHC"/>
</dbReference>
<organism evidence="3 4">
    <name type="scientific">Solanum commersonii</name>
    <name type="common">Commerson's wild potato</name>
    <name type="synonym">Commerson's nightshade</name>
    <dbReference type="NCBI Taxonomy" id="4109"/>
    <lineage>
        <taxon>Eukaryota</taxon>
        <taxon>Viridiplantae</taxon>
        <taxon>Streptophyta</taxon>
        <taxon>Embryophyta</taxon>
        <taxon>Tracheophyta</taxon>
        <taxon>Spermatophyta</taxon>
        <taxon>Magnoliopsida</taxon>
        <taxon>eudicotyledons</taxon>
        <taxon>Gunneridae</taxon>
        <taxon>Pentapetalae</taxon>
        <taxon>asterids</taxon>
        <taxon>lamiids</taxon>
        <taxon>Solanales</taxon>
        <taxon>Solanaceae</taxon>
        <taxon>Solanoideae</taxon>
        <taxon>Solaneae</taxon>
        <taxon>Solanum</taxon>
    </lineage>
</organism>